<accession>A0A316J522</accession>
<comment type="caution">
    <text evidence="2">The sequence shown here is derived from an EMBL/GenBank/DDBJ whole genome shotgun (WGS) entry which is preliminary data.</text>
</comment>
<dbReference type="AlphaFoldDB" id="A0A316J522"/>
<dbReference type="EMBL" id="QGDB01000005">
    <property type="protein sequence ID" value="PWL17032.1"/>
    <property type="molecule type" value="Genomic_DNA"/>
</dbReference>
<organism evidence="2 3">
    <name type="scientific">Falsochrobactrum shanghaiense</name>
    <dbReference type="NCBI Taxonomy" id="2201899"/>
    <lineage>
        <taxon>Bacteria</taxon>
        <taxon>Pseudomonadati</taxon>
        <taxon>Pseudomonadota</taxon>
        <taxon>Alphaproteobacteria</taxon>
        <taxon>Hyphomicrobiales</taxon>
        <taxon>Brucellaceae</taxon>
        <taxon>Falsochrobactrum</taxon>
    </lineage>
</organism>
<feature type="chain" id="PRO_5016434667" evidence="1">
    <location>
        <begin position="33"/>
        <end position="197"/>
    </location>
</feature>
<sequence length="197" mass="22222">MIFPARTPSLKPLFIAALGLLIGPVMLSPAQAATFSVCHGYDCYYRTRVILTKKDEQRIRSLLAKASRSAAAERKAIRSAVAIFEQRSTLAIGVRDEPRMRFGKGRIKGQMDCIDESTNTDAFLRYLHSRQWLKYHAPARKAARGSFFDGRYPHWTAVIEENGAGRWAVDSWYEPGGGPPDIMALEEWKRRGYGGQR</sequence>
<evidence type="ECO:0000313" key="3">
    <source>
        <dbReference type="Proteomes" id="UP000245865"/>
    </source>
</evidence>
<gene>
    <name evidence="2" type="ORF">DKP76_13410</name>
</gene>
<evidence type="ECO:0000256" key="1">
    <source>
        <dbReference type="SAM" id="SignalP"/>
    </source>
</evidence>
<keyword evidence="3" id="KW-1185">Reference proteome</keyword>
<dbReference type="OrthoDB" id="5471992at2"/>
<feature type="signal peptide" evidence="1">
    <location>
        <begin position="1"/>
        <end position="32"/>
    </location>
</feature>
<proteinExistence type="predicted"/>
<reference evidence="2 3" key="1">
    <citation type="submission" date="2018-05" db="EMBL/GenBank/DDBJ databases">
        <title>Comparative genomic sequence analysis between strain HN4 and CCM 8460T (Falsochrobactrum ovis) will provide more evidence to prove that HN4 is a new species of Falsochrobactrum.</title>
        <authorList>
            <person name="Lyu W."/>
            <person name="Sun L."/>
            <person name="Yao L."/>
        </authorList>
    </citation>
    <scope>NUCLEOTIDE SEQUENCE [LARGE SCALE GENOMIC DNA]</scope>
    <source>
        <strain evidence="2 3">HN4</strain>
    </source>
</reference>
<name>A0A316J522_9HYPH</name>
<keyword evidence="1" id="KW-0732">Signal</keyword>
<dbReference type="Proteomes" id="UP000245865">
    <property type="component" value="Unassembled WGS sequence"/>
</dbReference>
<evidence type="ECO:0000313" key="2">
    <source>
        <dbReference type="EMBL" id="PWL17032.1"/>
    </source>
</evidence>
<protein>
    <submittedName>
        <fullName evidence="2">Uncharacterized protein</fullName>
    </submittedName>
</protein>